<dbReference type="AlphaFoldDB" id="A0A0B6ZE54"/>
<evidence type="ECO:0000313" key="3">
    <source>
        <dbReference type="EMBL" id="CEK66131.1"/>
    </source>
</evidence>
<reference evidence="3" key="1">
    <citation type="submission" date="2014-12" db="EMBL/GenBank/DDBJ databases">
        <title>Insight into the proteome of Arion vulgaris.</title>
        <authorList>
            <person name="Aradska J."/>
            <person name="Bulat T."/>
            <person name="Smidak R."/>
            <person name="Sarate P."/>
            <person name="Gangsoo J."/>
            <person name="Sialana F."/>
            <person name="Bilban M."/>
            <person name="Lubec G."/>
        </authorList>
    </citation>
    <scope>NUCLEOTIDE SEQUENCE</scope>
    <source>
        <tissue evidence="3">Skin</tissue>
    </source>
</reference>
<evidence type="ECO:0000256" key="1">
    <source>
        <dbReference type="SAM" id="MobiDB-lite"/>
    </source>
</evidence>
<proteinExistence type="predicted"/>
<dbReference type="Pfam" id="PF00651">
    <property type="entry name" value="BTB"/>
    <property type="match status" value="1"/>
</dbReference>
<dbReference type="InterPro" id="IPR000210">
    <property type="entry name" value="BTB/POZ_dom"/>
</dbReference>
<feature type="non-terminal residue" evidence="3">
    <location>
        <position position="1"/>
    </location>
</feature>
<dbReference type="EMBL" id="HACG01019266">
    <property type="protein sequence ID" value="CEK66131.1"/>
    <property type="molecule type" value="Transcribed_RNA"/>
</dbReference>
<protein>
    <recommendedName>
        <fullName evidence="2">BTB domain-containing protein</fullName>
    </recommendedName>
</protein>
<feature type="non-terminal residue" evidence="3">
    <location>
        <position position="247"/>
    </location>
</feature>
<dbReference type="CDD" id="cd18186">
    <property type="entry name" value="BTB_POZ_ZBTB_KLHL-like"/>
    <property type="match status" value="1"/>
</dbReference>
<feature type="region of interest" description="Disordered" evidence="1">
    <location>
        <begin position="141"/>
        <end position="165"/>
    </location>
</feature>
<sequence length="247" mass="27948">AEIHAHKLILYARCPQLLALSSVTDGRDVIDLTTFGEDSIICMLSYIYAGQTSLYTSCLGEVKQLADRFSLTRLQAVVASNIDTMGNHNVDDVDIVKCDLAKERGSDDDDSKREDRNERDAFDDSDWLDVFQTQRENMRLRIESNEDFDSERQGTTSIKQSEELSRNTDKEIEIISCSDEVDGTDINENVSEFETSRISIKNQHADENLLIICGRHCDTSCDDNAEKDAEEVFYSDRDKIATNPQNP</sequence>
<name>A0A0B6ZE54_9EUPU</name>
<dbReference type="InterPro" id="IPR011333">
    <property type="entry name" value="SKP1/BTB/POZ_sf"/>
</dbReference>
<feature type="domain" description="BTB" evidence="2">
    <location>
        <begin position="2"/>
        <end position="82"/>
    </location>
</feature>
<accession>A0A0B6ZE54</accession>
<evidence type="ECO:0000259" key="2">
    <source>
        <dbReference type="Pfam" id="PF00651"/>
    </source>
</evidence>
<gene>
    <name evidence="3" type="primary">ORF57409</name>
</gene>
<dbReference type="Gene3D" id="3.30.710.10">
    <property type="entry name" value="Potassium Channel Kv1.1, Chain A"/>
    <property type="match status" value="1"/>
</dbReference>
<organism evidence="3">
    <name type="scientific">Arion vulgaris</name>
    <dbReference type="NCBI Taxonomy" id="1028688"/>
    <lineage>
        <taxon>Eukaryota</taxon>
        <taxon>Metazoa</taxon>
        <taxon>Spiralia</taxon>
        <taxon>Lophotrochozoa</taxon>
        <taxon>Mollusca</taxon>
        <taxon>Gastropoda</taxon>
        <taxon>Heterobranchia</taxon>
        <taxon>Euthyneura</taxon>
        <taxon>Panpulmonata</taxon>
        <taxon>Eupulmonata</taxon>
        <taxon>Stylommatophora</taxon>
        <taxon>Helicina</taxon>
        <taxon>Arionoidea</taxon>
        <taxon>Arionidae</taxon>
        <taxon>Arion</taxon>
    </lineage>
</organism>
<dbReference type="SUPFAM" id="SSF54695">
    <property type="entry name" value="POZ domain"/>
    <property type="match status" value="1"/>
</dbReference>